<feature type="region of interest" description="Disordered" evidence="10">
    <location>
        <begin position="137"/>
        <end position="162"/>
    </location>
</feature>
<feature type="compositionally biased region" description="Basic and acidic residues" evidence="10">
    <location>
        <begin position="83"/>
        <end position="96"/>
    </location>
</feature>
<dbReference type="PROSITE" id="PS52012">
    <property type="entry name" value="CFEM"/>
    <property type="match status" value="1"/>
</dbReference>
<feature type="region of interest" description="Disordered" evidence="10">
    <location>
        <begin position="1380"/>
        <end position="1406"/>
    </location>
</feature>
<sequence length="1431" mass="153387">MDTRYMHTSYRSSLRRLVSRLGLSNTYQATMNRFLTRKKDKKAKLEPKPEPALNLASALPSNDDFRTSLIMPGLSTRFSMLREQDDPTSKIGKASDDSVLQPKRQSRLHDFGFVPGGLSDIAEVSSLHGSARTGLTAQRQNSFDSHGTEEGSVMTRARPGEGNVLFGGRQKVYKISNTGTGQGKLLYDDDVHLSYFQKLKMQEKERLAAQEALENGTSEPSSPHKDMFSPSTDGFNTRRETSSSTNSGSNARISTAATSINSQSATPVNPAPASPTDLTRTATKGRRLYDQGLDQQMYEQQSSAMNRLNSIQRARGPNGRATPPLLYTQTRSATNLNDRFNRTPALRTESPTPLNNPGVGSVKDAHSTGSSPTLSRANSPPPMSPLSPAIPETDEVKTLNSALQHRDRGKATAMGAFNKPKQAFSEEAYAERLKRMQQEGDASMPKMDQPRKLTLRERAEMEKRKRAGNGATEPQPTSSPAEQKQPPSAFSVFQSAATQMKSPTTGVPQVPPKPSPPQSVQSPDSQAGATFFTSPGSSDDEDETPQPMVPRLPERGRRLDNLPTATGPAPPILEHPALRSRSNSRPAENFEHPALRGRSNSRPAQPEIRTSTEADATSEPKDGEVDSPTLGPNNGGLSVLVRQHLRSVSNVSSIYDDNQSVISPPPLQTQHAGLQRRQPASDSESLTHSGYSHSNPWDLDDIESNPFHADRGSVSSVSPTSEVPKPRALALSPTESTFPKDVKDFEKTHHRDISAEEHEAFQRDLAQRQRAIQQSLRANAEGRSASPSRVPVPQSGGLKNALNMLRAKSSRESFATVDTNIKKIGLGANSNGGSSTSLAHEHWKTDGPSSRRPLRLRQQSDTRQRPSEDDSRSKGRASRASRDRSSSELSAAGRSGSRPPGPYRDDLGQAMAEGVGSRNTIYPANDAPSTPGFATNATQPLPREKASVDKRSRSRSRNNSKSTASNYFEAKHLQPLKTSNGSTNGNTPNLSPGLPVSPRPSPGNPSPSLNGFRFQGSPNITPYSANNTPPVSNPGTPVAAAFNPKAVPPPMTKVGTLRKKSIAKSDIGEPMFVSTTSVVDTVSLADASIRNKEMLNAEAEAVPPLPPINPRRRFNTGKSEYHDPAIQYGLDTPHAPFMNAMRSNSSDAITSQNTMPKQALRSATSEGKSLRGLARSQTEGSPAMPSSPFGRTSPPRPIYAQSSAQKNMNGAMVFSTFGQRGHVYILSGLSTFSSLRLEILGFVIFGLHLRCYSSNLTAYLFRYRYRPPSIVVLEKRIGKMRFSLSALAFAASLVFVNAQDLAGIPTCALSCFATAVPASGCSLSDTACQCTTGSSSIQNSLTSCVPGKCSTDDIAKIAPAVADICKRAGVTVSNLPTAAPSGTQNGTAASTSGISGSRTSSGVTQQTSNAATVNGVGMGAAALGVAAMFGL</sequence>
<feature type="compositionally biased region" description="Basic and acidic residues" evidence="10">
    <location>
        <begin position="448"/>
        <end position="463"/>
    </location>
</feature>
<keyword evidence="9" id="KW-0349">Heme</keyword>
<evidence type="ECO:0000256" key="9">
    <source>
        <dbReference type="PROSITE-ProRule" id="PRU01356"/>
    </source>
</evidence>
<accession>A0A6A5TPF5</accession>
<feature type="compositionally biased region" description="Basic and acidic residues" evidence="10">
    <location>
        <begin position="942"/>
        <end position="951"/>
    </location>
</feature>
<keyword evidence="8" id="KW-0449">Lipoprotein</keyword>
<keyword evidence="5" id="KW-0336">GPI-anchor</keyword>
<feature type="compositionally biased region" description="Polar residues" evidence="10">
    <location>
        <begin position="655"/>
        <end position="695"/>
    </location>
</feature>
<feature type="disulfide bond" evidence="9">
    <location>
        <begin position="1321"/>
        <end position="1328"/>
    </location>
</feature>
<feature type="compositionally biased region" description="Low complexity" evidence="10">
    <location>
        <begin position="713"/>
        <end position="723"/>
    </location>
</feature>
<dbReference type="GO" id="GO:0046872">
    <property type="term" value="F:metal ion binding"/>
    <property type="evidence" value="ECO:0007669"/>
    <property type="project" value="UniProtKB-UniRule"/>
</dbReference>
<comment type="subcellular location">
    <subcellularLocation>
        <location evidence="1">Membrane</location>
        <topology evidence="1">Lipid-anchor</topology>
        <topology evidence="1">GPI-anchor</topology>
    </subcellularLocation>
    <subcellularLocation>
        <location evidence="2">Secreted</location>
    </subcellularLocation>
</comment>
<feature type="compositionally biased region" description="Polar residues" evidence="10">
    <location>
        <begin position="367"/>
        <end position="378"/>
    </location>
</feature>
<evidence type="ECO:0000256" key="3">
    <source>
        <dbReference type="ARBA" id="ARBA00010031"/>
    </source>
</evidence>
<evidence type="ECO:0000256" key="8">
    <source>
        <dbReference type="ARBA" id="ARBA00023288"/>
    </source>
</evidence>
<comment type="similarity">
    <text evidence="3">Belongs to the RBT5 family.</text>
</comment>
<feature type="region of interest" description="Disordered" evidence="10">
    <location>
        <begin position="655"/>
        <end position="798"/>
    </location>
</feature>
<organism evidence="12 13">
    <name type="scientific">Byssothecium circinans</name>
    <dbReference type="NCBI Taxonomy" id="147558"/>
    <lineage>
        <taxon>Eukaryota</taxon>
        <taxon>Fungi</taxon>
        <taxon>Dikarya</taxon>
        <taxon>Ascomycota</taxon>
        <taxon>Pezizomycotina</taxon>
        <taxon>Dothideomycetes</taxon>
        <taxon>Pleosporomycetidae</taxon>
        <taxon>Pleosporales</taxon>
        <taxon>Massarineae</taxon>
        <taxon>Massarinaceae</taxon>
        <taxon>Byssothecium</taxon>
    </lineage>
</organism>
<keyword evidence="5" id="KW-0472">Membrane</keyword>
<keyword evidence="13" id="KW-1185">Reference proteome</keyword>
<evidence type="ECO:0000256" key="10">
    <source>
        <dbReference type="SAM" id="MobiDB-lite"/>
    </source>
</evidence>
<feature type="region of interest" description="Disordered" evidence="10">
    <location>
        <begin position="1147"/>
        <end position="1200"/>
    </location>
</feature>
<protein>
    <recommendedName>
        <fullName evidence="11">CFEM domain-containing protein</fullName>
    </recommendedName>
</protein>
<feature type="compositionally biased region" description="Polar residues" evidence="10">
    <location>
        <begin position="524"/>
        <end position="537"/>
    </location>
</feature>
<feature type="compositionally biased region" description="Basic and acidic residues" evidence="10">
    <location>
        <begin position="429"/>
        <end position="438"/>
    </location>
</feature>
<dbReference type="Proteomes" id="UP000800035">
    <property type="component" value="Unassembled WGS sequence"/>
</dbReference>
<comment type="caution">
    <text evidence="9">Lacks conserved residue(s) required for the propagation of feature annotation.</text>
</comment>
<dbReference type="GO" id="GO:0005576">
    <property type="term" value="C:extracellular region"/>
    <property type="evidence" value="ECO:0007669"/>
    <property type="project" value="UniProtKB-SubCell"/>
</dbReference>
<feature type="compositionally biased region" description="Polar residues" evidence="10">
    <location>
        <begin position="1016"/>
        <end position="1035"/>
    </location>
</feature>
<dbReference type="GO" id="GO:0098552">
    <property type="term" value="C:side of membrane"/>
    <property type="evidence" value="ECO:0007669"/>
    <property type="project" value="UniProtKB-KW"/>
</dbReference>
<dbReference type="SMART" id="SM00747">
    <property type="entry name" value="CFEM"/>
    <property type="match status" value="1"/>
</dbReference>
<dbReference type="Pfam" id="PF05730">
    <property type="entry name" value="CFEM"/>
    <property type="match status" value="1"/>
</dbReference>
<evidence type="ECO:0000256" key="7">
    <source>
        <dbReference type="ARBA" id="ARBA00023157"/>
    </source>
</evidence>
<feature type="region of interest" description="Disordered" evidence="10">
    <location>
        <begin position="83"/>
        <end position="102"/>
    </location>
</feature>
<feature type="region of interest" description="Disordered" evidence="10">
    <location>
        <begin position="331"/>
        <end position="638"/>
    </location>
</feature>
<feature type="compositionally biased region" description="Polar residues" evidence="10">
    <location>
        <begin position="598"/>
        <end position="615"/>
    </location>
</feature>
<evidence type="ECO:0000313" key="12">
    <source>
        <dbReference type="EMBL" id="KAF1953572.1"/>
    </source>
</evidence>
<keyword evidence="9" id="KW-0479">Metal-binding</keyword>
<proteinExistence type="inferred from homology"/>
<feature type="compositionally biased region" description="Low complexity" evidence="10">
    <location>
        <begin position="242"/>
        <end position="254"/>
    </location>
</feature>
<feature type="compositionally biased region" description="Polar residues" evidence="10">
    <location>
        <begin position="472"/>
        <end position="506"/>
    </location>
</feature>
<dbReference type="OrthoDB" id="5335210at2759"/>
<evidence type="ECO:0000256" key="5">
    <source>
        <dbReference type="ARBA" id="ARBA00022622"/>
    </source>
</evidence>
<gene>
    <name evidence="12" type="ORF">CC80DRAFT_551218</name>
</gene>
<feature type="compositionally biased region" description="Pro residues" evidence="10">
    <location>
        <begin position="995"/>
        <end position="1005"/>
    </location>
</feature>
<dbReference type="EMBL" id="ML977003">
    <property type="protein sequence ID" value="KAF1953572.1"/>
    <property type="molecule type" value="Genomic_DNA"/>
</dbReference>
<feature type="compositionally biased region" description="Polar residues" evidence="10">
    <location>
        <begin position="255"/>
        <end position="267"/>
    </location>
</feature>
<evidence type="ECO:0000313" key="13">
    <source>
        <dbReference type="Proteomes" id="UP000800035"/>
    </source>
</evidence>
<feature type="compositionally biased region" description="Polar residues" evidence="10">
    <location>
        <begin position="828"/>
        <end position="838"/>
    </location>
</feature>
<dbReference type="InterPro" id="IPR008427">
    <property type="entry name" value="Extracellular_membr_CFEM_dom"/>
</dbReference>
<evidence type="ECO:0000259" key="11">
    <source>
        <dbReference type="PROSITE" id="PS52012"/>
    </source>
</evidence>
<keyword evidence="4" id="KW-0964">Secreted</keyword>
<keyword evidence="7 9" id="KW-1015">Disulfide bond</keyword>
<evidence type="ECO:0000256" key="2">
    <source>
        <dbReference type="ARBA" id="ARBA00004613"/>
    </source>
</evidence>
<reference evidence="12" key="1">
    <citation type="journal article" date="2020" name="Stud. Mycol.">
        <title>101 Dothideomycetes genomes: a test case for predicting lifestyles and emergence of pathogens.</title>
        <authorList>
            <person name="Haridas S."/>
            <person name="Albert R."/>
            <person name="Binder M."/>
            <person name="Bloem J."/>
            <person name="Labutti K."/>
            <person name="Salamov A."/>
            <person name="Andreopoulos B."/>
            <person name="Baker S."/>
            <person name="Barry K."/>
            <person name="Bills G."/>
            <person name="Bluhm B."/>
            <person name="Cannon C."/>
            <person name="Castanera R."/>
            <person name="Culley D."/>
            <person name="Daum C."/>
            <person name="Ezra D."/>
            <person name="Gonzalez J."/>
            <person name="Henrissat B."/>
            <person name="Kuo A."/>
            <person name="Liang C."/>
            <person name="Lipzen A."/>
            <person name="Lutzoni F."/>
            <person name="Magnuson J."/>
            <person name="Mondo S."/>
            <person name="Nolan M."/>
            <person name="Ohm R."/>
            <person name="Pangilinan J."/>
            <person name="Park H.-J."/>
            <person name="Ramirez L."/>
            <person name="Alfaro M."/>
            <person name="Sun H."/>
            <person name="Tritt A."/>
            <person name="Yoshinaga Y."/>
            <person name="Zwiers L.-H."/>
            <person name="Turgeon B."/>
            <person name="Goodwin S."/>
            <person name="Spatafora J."/>
            <person name="Crous P."/>
            <person name="Grigoriev I."/>
        </authorList>
    </citation>
    <scope>NUCLEOTIDE SEQUENCE</scope>
    <source>
        <strain evidence="12">CBS 675.92</strain>
    </source>
</reference>
<feature type="compositionally biased region" description="Basic and acidic residues" evidence="10">
    <location>
        <begin position="858"/>
        <end position="873"/>
    </location>
</feature>
<feature type="binding site" description="axial binding residue" evidence="9">
    <location>
        <position position="1325"/>
    </location>
    <ligand>
        <name>heme</name>
        <dbReference type="ChEBI" id="CHEBI:30413"/>
    </ligand>
    <ligandPart>
        <name>Fe</name>
        <dbReference type="ChEBI" id="CHEBI:18248"/>
    </ligandPart>
</feature>
<feature type="compositionally biased region" description="Polar residues" evidence="10">
    <location>
        <begin position="1147"/>
        <end position="1167"/>
    </location>
</feature>
<feature type="region of interest" description="Disordered" evidence="10">
    <location>
        <begin position="825"/>
        <end position="1053"/>
    </location>
</feature>
<feature type="region of interest" description="Disordered" evidence="10">
    <location>
        <begin position="210"/>
        <end position="282"/>
    </location>
</feature>
<evidence type="ECO:0000256" key="6">
    <source>
        <dbReference type="ARBA" id="ARBA00022729"/>
    </source>
</evidence>
<keyword evidence="9" id="KW-0408">Iron</keyword>
<feature type="compositionally biased region" description="Low complexity" evidence="10">
    <location>
        <begin position="848"/>
        <end position="857"/>
    </location>
</feature>
<keyword evidence="6" id="KW-0732">Signal</keyword>
<feature type="compositionally biased region" description="Low complexity" evidence="10">
    <location>
        <begin position="978"/>
        <end position="987"/>
    </location>
</feature>
<feature type="compositionally biased region" description="Basic and acidic residues" evidence="10">
    <location>
        <begin position="738"/>
        <end position="767"/>
    </location>
</feature>
<feature type="compositionally biased region" description="Low complexity" evidence="10">
    <location>
        <begin position="1386"/>
        <end position="1404"/>
    </location>
</feature>
<name>A0A6A5TPF5_9PLEO</name>
<evidence type="ECO:0000256" key="4">
    <source>
        <dbReference type="ARBA" id="ARBA00022525"/>
    </source>
</evidence>
<keyword evidence="5" id="KW-0325">Glycoprotein</keyword>
<evidence type="ECO:0000256" key="1">
    <source>
        <dbReference type="ARBA" id="ARBA00004589"/>
    </source>
</evidence>
<feature type="domain" description="CFEM" evidence="11">
    <location>
        <begin position="1279"/>
        <end position="1392"/>
    </location>
</feature>